<proteinExistence type="predicted"/>
<evidence type="ECO:0000313" key="1">
    <source>
        <dbReference type="EMBL" id="KAJ7984959.1"/>
    </source>
</evidence>
<name>A0ACC2F0Q2_DALPE</name>
<keyword evidence="2" id="KW-1185">Reference proteome</keyword>
<reference evidence="1" key="1">
    <citation type="submission" date="2021-05" db="EMBL/GenBank/DDBJ databases">
        <authorList>
            <person name="Pan Q."/>
            <person name="Jouanno E."/>
            <person name="Zahm M."/>
            <person name="Klopp C."/>
            <person name="Cabau C."/>
            <person name="Louis A."/>
            <person name="Berthelot C."/>
            <person name="Parey E."/>
            <person name="Roest Crollius H."/>
            <person name="Montfort J."/>
            <person name="Robinson-Rechavi M."/>
            <person name="Bouchez O."/>
            <person name="Lampietro C."/>
            <person name="Lopez Roques C."/>
            <person name="Donnadieu C."/>
            <person name="Postlethwait J."/>
            <person name="Bobe J."/>
            <person name="Dillon D."/>
            <person name="Chandos A."/>
            <person name="von Hippel F."/>
            <person name="Guiguen Y."/>
        </authorList>
    </citation>
    <scope>NUCLEOTIDE SEQUENCE</scope>
    <source>
        <strain evidence="1">YG-Jan2019</strain>
    </source>
</reference>
<organism evidence="1 2">
    <name type="scientific">Dallia pectoralis</name>
    <name type="common">Alaska blackfish</name>
    <dbReference type="NCBI Taxonomy" id="75939"/>
    <lineage>
        <taxon>Eukaryota</taxon>
        <taxon>Metazoa</taxon>
        <taxon>Chordata</taxon>
        <taxon>Craniata</taxon>
        <taxon>Vertebrata</taxon>
        <taxon>Euteleostomi</taxon>
        <taxon>Actinopterygii</taxon>
        <taxon>Neopterygii</taxon>
        <taxon>Teleostei</taxon>
        <taxon>Protacanthopterygii</taxon>
        <taxon>Esociformes</taxon>
        <taxon>Umbridae</taxon>
        <taxon>Dallia</taxon>
    </lineage>
</organism>
<gene>
    <name evidence="1" type="ORF">DPEC_G00360150</name>
</gene>
<protein>
    <submittedName>
        <fullName evidence="1">Uncharacterized protein</fullName>
    </submittedName>
</protein>
<dbReference type="EMBL" id="CM055764">
    <property type="protein sequence ID" value="KAJ7984959.1"/>
    <property type="molecule type" value="Genomic_DNA"/>
</dbReference>
<evidence type="ECO:0000313" key="2">
    <source>
        <dbReference type="Proteomes" id="UP001157502"/>
    </source>
</evidence>
<dbReference type="Proteomes" id="UP001157502">
    <property type="component" value="Chromosome 37"/>
</dbReference>
<comment type="caution">
    <text evidence="1">The sequence shown here is derived from an EMBL/GenBank/DDBJ whole genome shotgun (WGS) entry which is preliminary data.</text>
</comment>
<accession>A0ACC2F0Q2</accession>
<sequence length="1471" mass="163948">MASLLAQGGLINTAAVDKVVAPIVSHLVYLVLLCEGSDGQEEPEHMSELEAAAQVVARATKNMAAVANKRSDVTEDDVMRREMSYLVEPMILSGQHVLLAAQKLSIQPRLAEHRDELITATQNVLLGMIKILLVEDDATVRKIQAAANQVLDGLSLLASSVDIQALFKAFQKFSEDLVLLNNLVVQRAETLQDPRQTENLQNCLDTLKKCISLLHSAIVTTIKHPTSEQARASKTYILRKVKSTVNDIVTTLKSERCRDGGVSGMTGYYTERRDGLISLLASSSSIGDSNFDSLLRDLVFHCVTVANSSRQELQHSVVDHCRHVLEFWTEINRLIKFPEHLESDHLMLQSICSSLMQRICLLDSDMMTAILYLVLDTSVTGSRRHKVLVDLVGQVLEGHSGEDLQLNPDSLQPLLADFLSQSDEIIQVASFISAFATDFKGLENMENSRACFTRLKAGIKLLMLELNSDSSDSEKFFEVLQKLHTLCQRWEEETIQLQGALCDVLDVKQLTSLAVFEMANELRECNSAYKAENPELFGKLADNLISHTKQVFHAVRRHLDKSDNPIYRNGLRVLLKQVEASQAKVVSVVREVWLGSDLDVDVCSIFLQHVSVMIQQFQVLREGLDGQKHPHLLSPLREEARHCRALPSVGTANKAQWSALHQEVRDIGQAPEQALVVVPSERHSPAECKVEPSKKERVDPALALEDLQYDLKGAAVSGKAKSILKPLDFDLLPLLYEVVTVTKEKDVTVLSKSCTLVLKLSNCYAHAAKEASTLVDTVDMQTLDILRSELVSLTPQLVQIAQETAMSSNMNIDPIYKHSTLLSDLIKNLRKLLLPAAGAWYQQIYSMFQGCRPNMASSGIAQELSEVMNLCSNVVQLLTSSDITTPSGCKESFMALHSKLNKAHNNTRHLIELATSSTSGQADQHDGPCILWALSIQILLKSLDTILGTRESLIRQLTSQKRLAAISENSLRIQEAARLTCSNCKSSYEVKTLTELQEELKVLTEDYLQVAENYSVLTDSGILQFARSELLRRQLLIKMRVMCSHLKKTNKDYGMPIRDILHIAYTAAEQHEGDKISKEARERFDTAAELLIENVRAATKSVEDCFNYIRQPRVRVSLRSINDHLSFQISDIVSRARLIAETGCIDDTLTLEILIQCWSAKARYVTEEIYTMDGLNQEAKEQVKLDLQLGRSGSTKEARTGLSTTVKRVDYQPVIAPWQQITAEDINTSGKASKCIANPQLHLRTTTKQYSLIYTTTTPCLTYTSLFLKQETDQWDAQDNRIVQVTREMADQIYQMAQYLRKKGPILSKEMFVGTAKGVVSNCQSISNFLKVIVNHCLDQQSSADLCLRVEQILTITNQLTIISSVNALTAGSKSSDEILVKNAQNLLKIVLQGVQAAETACIKGLKQPEPNSEGAEAASMCFQWKRNLQMHRAQQNSNPDTDDLGLRKTSMHRESPSLAPPTHIKDQGFK</sequence>